<dbReference type="PANTHER" id="PTHR42743:SF11">
    <property type="entry name" value="AMINODEOXYCHORISMATE LYASE"/>
    <property type="match status" value="1"/>
</dbReference>
<dbReference type="Gene3D" id="3.20.10.10">
    <property type="entry name" value="D-amino Acid Aminotransferase, subunit A, domain 2"/>
    <property type="match status" value="1"/>
</dbReference>
<comment type="function">
    <text evidence="2">Acts on leucine, isoleucine and valine.</text>
</comment>
<dbReference type="InterPro" id="IPR043131">
    <property type="entry name" value="BCAT-like_N"/>
</dbReference>
<evidence type="ECO:0000256" key="12">
    <source>
        <dbReference type="ARBA" id="ARBA00048212"/>
    </source>
</evidence>
<comment type="pathway">
    <text evidence="4">Amino-acid biosynthesis; L-valine biosynthesis; L-valine from pyruvate: step 4/4.</text>
</comment>
<reference evidence="17 18" key="1">
    <citation type="submission" date="2018-07" db="EMBL/GenBank/DDBJ databases">
        <title>Genomic Encyclopedia of Type Strains, Phase IV (KMG-IV): sequencing the most valuable type-strain genomes for metagenomic binning, comparative biology and taxonomic classification.</title>
        <authorList>
            <person name="Goeker M."/>
        </authorList>
    </citation>
    <scope>NUCLEOTIDE SEQUENCE [LARGE SCALE GENOMIC DNA]</scope>
    <source>
        <strain evidence="17 18">DSM 14324</strain>
    </source>
</reference>
<gene>
    <name evidence="17" type="ORF">C8D72_0754</name>
</gene>
<keyword evidence="10 17" id="KW-0456">Lyase</keyword>
<name>A0A3D9DZE5_9GAMM</name>
<evidence type="ECO:0000313" key="17">
    <source>
        <dbReference type="EMBL" id="REC96081.1"/>
    </source>
</evidence>
<keyword evidence="18" id="KW-1185">Reference proteome</keyword>
<dbReference type="InterPro" id="IPR050571">
    <property type="entry name" value="Class-IV_PLP-Dep_Aminotrnsfr"/>
</dbReference>
<dbReference type="SUPFAM" id="SSF56752">
    <property type="entry name" value="D-aminoacid aminotransferase-like PLP-dependent enzymes"/>
    <property type="match status" value="1"/>
</dbReference>
<evidence type="ECO:0000256" key="4">
    <source>
        <dbReference type="ARBA" id="ARBA00004931"/>
    </source>
</evidence>
<comment type="subunit">
    <text evidence="7">Homodimer.</text>
</comment>
<comment type="pathway">
    <text evidence="11">Cofactor biosynthesis; tetrahydrofolate biosynthesis; 4-aminobenzoate from chorismate: step 2/2.</text>
</comment>
<evidence type="ECO:0000313" key="18">
    <source>
        <dbReference type="Proteomes" id="UP000256334"/>
    </source>
</evidence>
<dbReference type="InterPro" id="IPR001544">
    <property type="entry name" value="Aminotrans_IV"/>
</dbReference>
<comment type="catalytic activity">
    <reaction evidence="15">
        <text>4-amino-4-deoxychorismate = 4-aminobenzoate + pyruvate + H(+)</text>
        <dbReference type="Rhea" id="RHEA:16201"/>
        <dbReference type="ChEBI" id="CHEBI:15361"/>
        <dbReference type="ChEBI" id="CHEBI:15378"/>
        <dbReference type="ChEBI" id="CHEBI:17836"/>
        <dbReference type="ChEBI" id="CHEBI:58406"/>
        <dbReference type="EC" id="4.1.3.38"/>
    </reaction>
</comment>
<evidence type="ECO:0000256" key="15">
    <source>
        <dbReference type="ARBA" id="ARBA00049529"/>
    </source>
</evidence>
<keyword evidence="8" id="KW-0663">Pyridoxal phosphate</keyword>
<comment type="pathway">
    <text evidence="5">Amino-acid biosynthesis; L-leucine biosynthesis; L-leucine from 3-methyl-2-oxobutanoate: step 4/4.</text>
</comment>
<dbReference type="Proteomes" id="UP000256334">
    <property type="component" value="Unassembled WGS sequence"/>
</dbReference>
<dbReference type="InterPro" id="IPR017824">
    <property type="entry name" value="Aminodeoxychorismate_lyase_IV"/>
</dbReference>
<dbReference type="GO" id="GO:0008153">
    <property type="term" value="P:4-aminobenzoate biosynthetic process"/>
    <property type="evidence" value="ECO:0007669"/>
    <property type="project" value="UniProtKB-UniRule"/>
</dbReference>
<comment type="cofactor">
    <cofactor evidence="1">
        <name>pyridoxal 5'-phosphate</name>
        <dbReference type="ChEBI" id="CHEBI:597326"/>
    </cofactor>
</comment>
<dbReference type="NCBIfam" id="TIGR03461">
    <property type="entry name" value="pabC_Proteo"/>
    <property type="match status" value="1"/>
</dbReference>
<comment type="caution">
    <text evidence="17">The sequence shown here is derived from an EMBL/GenBank/DDBJ whole genome shotgun (WGS) entry which is preliminary data.</text>
</comment>
<dbReference type="InterPro" id="IPR043132">
    <property type="entry name" value="BCAT-like_C"/>
</dbReference>
<sequence>MADDVNVKGMDESDPTIALTDRGLAYGDGLFETVLLRDGAARLWDEHCERLSQGARRLGFEPPSREWLDALPERAPAGEQVLKIMLTRGSGGRGYRPPLPAEPRCYWQFMPFSPMPARWDSGVNVRLCRLRLARQPALAGIKHLNRLENVLARQEWQEDAIAEGILLNDCDQLVEATAMNLAWHDQGQWWTPALTECGVEGTLRRALVERGHLTVTEHAPLSRLLNSQTACLFNSVQGLWPIVTCCDPDNQHLLAQWPIDESVRRLQREAHTLLGHVFNLPTS</sequence>
<evidence type="ECO:0000256" key="9">
    <source>
        <dbReference type="ARBA" id="ARBA00022909"/>
    </source>
</evidence>
<dbReference type="Pfam" id="PF01063">
    <property type="entry name" value="Aminotran_4"/>
    <property type="match status" value="1"/>
</dbReference>
<comment type="pathway">
    <text evidence="3">Amino-acid biosynthesis; L-isoleucine biosynthesis; L-isoleucine from 2-oxobutanoate: step 4/4.</text>
</comment>
<comment type="catalytic activity">
    <reaction evidence="12">
        <text>L-valine + 2-oxoglutarate = 3-methyl-2-oxobutanoate + L-glutamate</text>
        <dbReference type="Rhea" id="RHEA:24813"/>
        <dbReference type="ChEBI" id="CHEBI:11851"/>
        <dbReference type="ChEBI" id="CHEBI:16810"/>
        <dbReference type="ChEBI" id="CHEBI:29985"/>
        <dbReference type="ChEBI" id="CHEBI:57762"/>
        <dbReference type="EC" id="2.6.1.42"/>
    </reaction>
</comment>
<accession>A0A3D9DZE5</accession>
<evidence type="ECO:0000256" key="8">
    <source>
        <dbReference type="ARBA" id="ARBA00022898"/>
    </source>
</evidence>
<dbReference type="AlphaFoldDB" id="A0A3D9DZE5"/>
<comment type="similarity">
    <text evidence="6">Belongs to the class-IV pyridoxal-phosphate-dependent aminotransferase family.</text>
</comment>
<dbReference type="GO" id="GO:0030170">
    <property type="term" value="F:pyridoxal phosphate binding"/>
    <property type="evidence" value="ECO:0007669"/>
    <property type="project" value="InterPro"/>
</dbReference>
<protein>
    <recommendedName>
        <fullName evidence="16">Aminodeoxychorismate lyase</fullName>
        <ecNumber evidence="16">4.1.3.38</ecNumber>
    </recommendedName>
</protein>
<evidence type="ECO:0000256" key="5">
    <source>
        <dbReference type="ARBA" id="ARBA00005072"/>
    </source>
</evidence>
<evidence type="ECO:0000256" key="16">
    <source>
        <dbReference type="NCBIfam" id="TIGR03461"/>
    </source>
</evidence>
<dbReference type="Gene3D" id="3.30.470.10">
    <property type="match status" value="1"/>
</dbReference>
<evidence type="ECO:0000256" key="1">
    <source>
        <dbReference type="ARBA" id="ARBA00001933"/>
    </source>
</evidence>
<dbReference type="GO" id="GO:0046656">
    <property type="term" value="P:folic acid biosynthetic process"/>
    <property type="evidence" value="ECO:0007669"/>
    <property type="project" value="UniProtKB-KW"/>
</dbReference>
<evidence type="ECO:0000256" key="6">
    <source>
        <dbReference type="ARBA" id="ARBA00009320"/>
    </source>
</evidence>
<keyword evidence="9" id="KW-0289">Folate biosynthesis</keyword>
<evidence type="ECO:0000256" key="3">
    <source>
        <dbReference type="ARBA" id="ARBA00004824"/>
    </source>
</evidence>
<evidence type="ECO:0000256" key="2">
    <source>
        <dbReference type="ARBA" id="ARBA00003109"/>
    </source>
</evidence>
<evidence type="ECO:0000256" key="14">
    <source>
        <dbReference type="ARBA" id="ARBA00049229"/>
    </source>
</evidence>
<dbReference type="GO" id="GO:0008696">
    <property type="term" value="F:4-amino-4-deoxychorismate lyase activity"/>
    <property type="evidence" value="ECO:0007669"/>
    <property type="project" value="UniProtKB-UniRule"/>
</dbReference>
<organism evidence="17 18">
    <name type="scientific">Kushneria indalinina DSM 14324</name>
    <dbReference type="NCBI Taxonomy" id="1122140"/>
    <lineage>
        <taxon>Bacteria</taxon>
        <taxon>Pseudomonadati</taxon>
        <taxon>Pseudomonadota</taxon>
        <taxon>Gammaproteobacteria</taxon>
        <taxon>Oceanospirillales</taxon>
        <taxon>Halomonadaceae</taxon>
        <taxon>Kushneria</taxon>
    </lineage>
</organism>
<proteinExistence type="inferred from homology"/>
<dbReference type="InterPro" id="IPR036038">
    <property type="entry name" value="Aminotransferase-like"/>
</dbReference>
<evidence type="ECO:0000256" key="7">
    <source>
        <dbReference type="ARBA" id="ARBA00011738"/>
    </source>
</evidence>
<evidence type="ECO:0000256" key="10">
    <source>
        <dbReference type="ARBA" id="ARBA00023239"/>
    </source>
</evidence>
<dbReference type="PANTHER" id="PTHR42743">
    <property type="entry name" value="AMINO-ACID AMINOTRANSFERASE"/>
    <property type="match status" value="1"/>
</dbReference>
<dbReference type="EC" id="4.1.3.38" evidence="16"/>
<comment type="catalytic activity">
    <reaction evidence="13">
        <text>L-isoleucine + 2-oxoglutarate = (S)-3-methyl-2-oxopentanoate + L-glutamate</text>
        <dbReference type="Rhea" id="RHEA:24801"/>
        <dbReference type="ChEBI" id="CHEBI:16810"/>
        <dbReference type="ChEBI" id="CHEBI:29985"/>
        <dbReference type="ChEBI" id="CHEBI:35146"/>
        <dbReference type="ChEBI" id="CHEBI:58045"/>
        <dbReference type="EC" id="2.6.1.42"/>
    </reaction>
</comment>
<evidence type="ECO:0000256" key="11">
    <source>
        <dbReference type="ARBA" id="ARBA00035633"/>
    </source>
</evidence>
<dbReference type="EMBL" id="QRDJ01000006">
    <property type="protein sequence ID" value="REC96081.1"/>
    <property type="molecule type" value="Genomic_DNA"/>
</dbReference>
<evidence type="ECO:0000256" key="13">
    <source>
        <dbReference type="ARBA" id="ARBA00048798"/>
    </source>
</evidence>
<comment type="catalytic activity">
    <reaction evidence="14">
        <text>L-leucine + 2-oxoglutarate = 4-methyl-2-oxopentanoate + L-glutamate</text>
        <dbReference type="Rhea" id="RHEA:18321"/>
        <dbReference type="ChEBI" id="CHEBI:16810"/>
        <dbReference type="ChEBI" id="CHEBI:17865"/>
        <dbReference type="ChEBI" id="CHEBI:29985"/>
        <dbReference type="ChEBI" id="CHEBI:57427"/>
        <dbReference type="EC" id="2.6.1.42"/>
    </reaction>
</comment>
<dbReference type="GO" id="GO:0004084">
    <property type="term" value="F:branched-chain-amino-acid transaminase activity"/>
    <property type="evidence" value="ECO:0007669"/>
    <property type="project" value="UniProtKB-EC"/>
</dbReference>